<organism evidence="1 2">
    <name type="scientific">Lentinula lateritia</name>
    <dbReference type="NCBI Taxonomy" id="40482"/>
    <lineage>
        <taxon>Eukaryota</taxon>
        <taxon>Fungi</taxon>
        <taxon>Dikarya</taxon>
        <taxon>Basidiomycota</taxon>
        <taxon>Agaricomycotina</taxon>
        <taxon>Agaricomycetes</taxon>
        <taxon>Agaricomycetidae</taxon>
        <taxon>Agaricales</taxon>
        <taxon>Marasmiineae</taxon>
        <taxon>Omphalotaceae</taxon>
        <taxon>Lentinula</taxon>
    </lineage>
</organism>
<evidence type="ECO:0000313" key="1">
    <source>
        <dbReference type="EMBL" id="KAJ4463245.1"/>
    </source>
</evidence>
<comment type="caution">
    <text evidence="1">The sequence shown here is derived from an EMBL/GenBank/DDBJ whole genome shotgun (WGS) entry which is preliminary data.</text>
</comment>
<gene>
    <name evidence="1" type="ORF">C8J55DRAFT_494477</name>
</gene>
<feature type="non-terminal residue" evidence="1">
    <location>
        <position position="1"/>
    </location>
</feature>
<proteinExistence type="predicted"/>
<dbReference type="EMBL" id="JANVFS010000080">
    <property type="protein sequence ID" value="KAJ4463245.1"/>
    <property type="molecule type" value="Genomic_DNA"/>
</dbReference>
<protein>
    <submittedName>
        <fullName evidence="1">Uncharacterized protein</fullName>
    </submittedName>
</protein>
<accession>A0A9W9DD57</accession>
<reference evidence="1" key="2">
    <citation type="journal article" date="2023" name="Proc. Natl. Acad. Sci. U.S.A.">
        <title>A global phylogenomic analysis of the shiitake genus Lentinula.</title>
        <authorList>
            <person name="Sierra-Patev S."/>
            <person name="Min B."/>
            <person name="Naranjo-Ortiz M."/>
            <person name="Looney B."/>
            <person name="Konkel Z."/>
            <person name="Slot J.C."/>
            <person name="Sakamoto Y."/>
            <person name="Steenwyk J.L."/>
            <person name="Rokas A."/>
            <person name="Carro J."/>
            <person name="Camarero S."/>
            <person name="Ferreira P."/>
            <person name="Molpeceres G."/>
            <person name="Ruiz-Duenas F.J."/>
            <person name="Serrano A."/>
            <person name="Henrissat B."/>
            <person name="Drula E."/>
            <person name="Hughes K.W."/>
            <person name="Mata J.L."/>
            <person name="Ishikawa N.K."/>
            <person name="Vargas-Isla R."/>
            <person name="Ushijima S."/>
            <person name="Smith C.A."/>
            <person name="Donoghue J."/>
            <person name="Ahrendt S."/>
            <person name="Andreopoulos W."/>
            <person name="He G."/>
            <person name="LaButti K."/>
            <person name="Lipzen A."/>
            <person name="Ng V."/>
            <person name="Riley R."/>
            <person name="Sandor L."/>
            <person name="Barry K."/>
            <person name="Martinez A.T."/>
            <person name="Xiao Y."/>
            <person name="Gibbons J.G."/>
            <person name="Terashima K."/>
            <person name="Grigoriev I.V."/>
            <person name="Hibbett D."/>
        </authorList>
    </citation>
    <scope>NUCLEOTIDE SEQUENCE</scope>
    <source>
        <strain evidence="1">Sp2 HRB7682 ss15</strain>
    </source>
</reference>
<name>A0A9W9DD57_9AGAR</name>
<sequence>MVLQQAQTYVQATLGTKFGGFVFFLRMDQVDQRDIARDTEDQSWIQTSNSYPREFKRGNQVVTFTYLKRVPIRLVFEVETEEKDILYIKNTQQYGAEAHWKAHKLGIAPELLAYDDKLPG</sequence>
<reference evidence="1" key="1">
    <citation type="submission" date="2022-08" db="EMBL/GenBank/DDBJ databases">
        <authorList>
            <consortium name="DOE Joint Genome Institute"/>
            <person name="Min B."/>
            <person name="Riley R."/>
            <person name="Sierra-Patev S."/>
            <person name="Naranjo-Ortiz M."/>
            <person name="Looney B."/>
            <person name="Konkel Z."/>
            <person name="Slot J.C."/>
            <person name="Sakamoto Y."/>
            <person name="Steenwyk J.L."/>
            <person name="Rokas A."/>
            <person name="Carro J."/>
            <person name="Camarero S."/>
            <person name="Ferreira P."/>
            <person name="Molpeceres G."/>
            <person name="Ruiz-Duenas F.J."/>
            <person name="Serrano A."/>
            <person name="Henrissat B."/>
            <person name="Drula E."/>
            <person name="Hughes K.W."/>
            <person name="Mata J.L."/>
            <person name="Ishikawa N.K."/>
            <person name="Vargas-Isla R."/>
            <person name="Ushijima S."/>
            <person name="Smith C.A."/>
            <person name="Ahrendt S."/>
            <person name="Andreopoulos W."/>
            <person name="He G."/>
            <person name="Labutti K."/>
            <person name="Lipzen A."/>
            <person name="Ng V."/>
            <person name="Sandor L."/>
            <person name="Barry K."/>
            <person name="Martinez A.T."/>
            <person name="Xiao Y."/>
            <person name="Gibbons J.G."/>
            <person name="Terashima K."/>
            <person name="Hibbett D.S."/>
            <person name="Grigoriev I.V."/>
        </authorList>
    </citation>
    <scope>NUCLEOTIDE SEQUENCE</scope>
    <source>
        <strain evidence="1">Sp2 HRB7682 ss15</strain>
    </source>
</reference>
<dbReference type="Proteomes" id="UP001150238">
    <property type="component" value="Unassembled WGS sequence"/>
</dbReference>
<dbReference type="AlphaFoldDB" id="A0A9W9DD57"/>
<evidence type="ECO:0000313" key="2">
    <source>
        <dbReference type="Proteomes" id="UP001150238"/>
    </source>
</evidence>